<evidence type="ECO:0000313" key="1">
    <source>
        <dbReference type="EMBL" id="MBW85615.1"/>
    </source>
</evidence>
<reference evidence="1" key="1">
    <citation type="submission" date="2018-02" db="EMBL/GenBank/DDBJ databases">
        <title>Rhizophora mucronata_Transcriptome.</title>
        <authorList>
            <person name="Meera S.P."/>
            <person name="Sreeshan A."/>
            <person name="Augustine A."/>
        </authorList>
    </citation>
    <scope>NUCLEOTIDE SEQUENCE</scope>
    <source>
        <tissue evidence="1">Leaf</tissue>
    </source>
</reference>
<protein>
    <submittedName>
        <fullName evidence="1">Uncharacterized protein</fullName>
    </submittedName>
</protein>
<accession>A0A2P2IWL2</accession>
<proteinExistence type="predicted"/>
<sequence length="37" mass="4340">MIVLSSECFRLSKFMFERIECYLQLSISVFVFGSNSK</sequence>
<dbReference type="AlphaFoldDB" id="A0A2P2IWL2"/>
<name>A0A2P2IWL2_RHIMU</name>
<organism evidence="1">
    <name type="scientific">Rhizophora mucronata</name>
    <name type="common">Asiatic mangrove</name>
    <dbReference type="NCBI Taxonomy" id="61149"/>
    <lineage>
        <taxon>Eukaryota</taxon>
        <taxon>Viridiplantae</taxon>
        <taxon>Streptophyta</taxon>
        <taxon>Embryophyta</taxon>
        <taxon>Tracheophyta</taxon>
        <taxon>Spermatophyta</taxon>
        <taxon>Magnoliopsida</taxon>
        <taxon>eudicotyledons</taxon>
        <taxon>Gunneridae</taxon>
        <taxon>Pentapetalae</taxon>
        <taxon>rosids</taxon>
        <taxon>fabids</taxon>
        <taxon>Malpighiales</taxon>
        <taxon>Rhizophoraceae</taxon>
        <taxon>Rhizophora</taxon>
    </lineage>
</organism>
<dbReference type="EMBL" id="GGEC01005132">
    <property type="protein sequence ID" value="MBW85615.1"/>
    <property type="molecule type" value="Transcribed_RNA"/>
</dbReference>